<dbReference type="Proteomes" id="UP000807159">
    <property type="component" value="Chromosome 9"/>
</dbReference>
<evidence type="ECO:0000313" key="1">
    <source>
        <dbReference type="EMBL" id="KAH8498461.1"/>
    </source>
</evidence>
<protein>
    <submittedName>
        <fullName evidence="1">Uncharacterized protein</fullName>
    </submittedName>
</protein>
<dbReference type="AlphaFoldDB" id="A0A8T2Y070"/>
<comment type="caution">
    <text evidence="1">The sequence shown here is derived from an EMBL/GenBank/DDBJ whole genome shotgun (WGS) entry which is preliminary data.</text>
</comment>
<gene>
    <name evidence="1" type="ORF">H0E87_017388</name>
</gene>
<name>A0A8T2Y070_POPDE</name>
<dbReference type="PANTHER" id="PTHR31722:SF71">
    <property type="entry name" value="GENOME ASSEMBLY, CHROMOSOME: A05"/>
    <property type="match status" value="1"/>
</dbReference>
<reference evidence="1" key="1">
    <citation type="journal article" date="2021" name="J. Hered.">
        <title>Genome Assembly of Salicaceae Populus deltoides (Eastern Cottonwood) I-69 Based on Nanopore Sequencing and Hi-C Technologies.</title>
        <authorList>
            <person name="Bai S."/>
            <person name="Wu H."/>
            <person name="Zhang J."/>
            <person name="Pan Z."/>
            <person name="Zhao W."/>
            <person name="Li Z."/>
            <person name="Tong C."/>
        </authorList>
    </citation>
    <scope>NUCLEOTIDE SEQUENCE</scope>
    <source>
        <tissue evidence="1">Leaf</tissue>
    </source>
</reference>
<sequence length="176" mass="20138">MAWLKMFNGEQQSFYFSSMDPRISFSNDFADAKKANKYESSYREAPVSTDFEFSVKNDSMIPADEIFFEGTMLPLKDNCTNQQRKMTLRDELLVDDEYDNAFPAPKISGWWKEKLGLKRGHIAPKKSDRVAGVLDRVVEEMPIFVHEEGLANKRTQEVLVEGGLSCKDGAMKCYPK</sequence>
<accession>A0A8T2Y070</accession>
<keyword evidence="2" id="KW-1185">Reference proteome</keyword>
<evidence type="ECO:0000313" key="2">
    <source>
        <dbReference type="Proteomes" id="UP000807159"/>
    </source>
</evidence>
<organism evidence="1 2">
    <name type="scientific">Populus deltoides</name>
    <name type="common">Eastern poplar</name>
    <name type="synonym">Eastern cottonwood</name>
    <dbReference type="NCBI Taxonomy" id="3696"/>
    <lineage>
        <taxon>Eukaryota</taxon>
        <taxon>Viridiplantae</taxon>
        <taxon>Streptophyta</taxon>
        <taxon>Embryophyta</taxon>
        <taxon>Tracheophyta</taxon>
        <taxon>Spermatophyta</taxon>
        <taxon>Magnoliopsida</taxon>
        <taxon>eudicotyledons</taxon>
        <taxon>Gunneridae</taxon>
        <taxon>Pentapetalae</taxon>
        <taxon>rosids</taxon>
        <taxon>fabids</taxon>
        <taxon>Malpighiales</taxon>
        <taxon>Salicaceae</taxon>
        <taxon>Saliceae</taxon>
        <taxon>Populus</taxon>
    </lineage>
</organism>
<dbReference type="PANTHER" id="PTHR31722">
    <property type="entry name" value="OS06G0675200 PROTEIN"/>
    <property type="match status" value="1"/>
</dbReference>
<dbReference type="EMBL" id="JACEGQ020000009">
    <property type="protein sequence ID" value="KAH8498461.1"/>
    <property type="molecule type" value="Genomic_DNA"/>
</dbReference>
<proteinExistence type="predicted"/>